<reference evidence="1" key="1">
    <citation type="journal article" date="2018" name="Genome Biol. Evol.">
        <title>Genomics and development of Lentinus tigrinus, a white-rot wood-decaying mushroom with dimorphic fruiting bodies.</title>
        <authorList>
            <person name="Wu B."/>
            <person name="Xu Z."/>
            <person name="Knudson A."/>
            <person name="Carlson A."/>
            <person name="Chen N."/>
            <person name="Kovaka S."/>
            <person name="LaButti K."/>
            <person name="Lipzen A."/>
            <person name="Pennachio C."/>
            <person name="Riley R."/>
            <person name="Schakwitz W."/>
            <person name="Umezawa K."/>
            <person name="Ohm R.A."/>
            <person name="Grigoriev I.V."/>
            <person name="Nagy L.G."/>
            <person name="Gibbons J."/>
            <person name="Hibbett D."/>
        </authorList>
    </citation>
    <scope>NUCLEOTIDE SEQUENCE [LARGE SCALE GENOMIC DNA]</scope>
    <source>
        <strain evidence="1">ALCF2SS1-6</strain>
    </source>
</reference>
<evidence type="ECO:0000313" key="2">
    <source>
        <dbReference type="Proteomes" id="UP000313359"/>
    </source>
</evidence>
<evidence type="ECO:0000313" key="1">
    <source>
        <dbReference type="EMBL" id="RPD61808.1"/>
    </source>
</evidence>
<gene>
    <name evidence="1" type="ORF">L227DRAFT_500035</name>
</gene>
<dbReference type="OrthoDB" id="19861at2759"/>
<accession>A0A5C2SEV3</accession>
<keyword evidence="2" id="KW-1185">Reference proteome</keyword>
<proteinExistence type="predicted"/>
<dbReference type="Proteomes" id="UP000313359">
    <property type="component" value="Unassembled WGS sequence"/>
</dbReference>
<dbReference type="AlphaFoldDB" id="A0A5C2SEV3"/>
<name>A0A5C2SEV3_9APHY</name>
<dbReference type="EMBL" id="ML122261">
    <property type="protein sequence ID" value="RPD61808.1"/>
    <property type="molecule type" value="Genomic_DNA"/>
</dbReference>
<sequence>WAMEDSSDAVFEPCRSFRKSAARLILASSPTPEKWRGWVTQTSGAIVVTELPRTLEIMAILYATKGATDQAYHLINKWGPCTRKIVAIMHKYPVSRYLEELQYEGFARESATTICAHPAALRPLVIPHSTGSSILFLSPYRPRDPVTGRVTASSLSVPHIPTPAISNSQKQRIQYTNNKSLELFNSLSIHAMTRRASAWNFEKRVHVYLCNNFPPLTLFSAQASSSTLQPSQQLLVSPANVLQRCRVYPIFYWLPSMDDFPGIDSVLADRVNVYAVQAATADERRSPADGLRKMWAKFDRVVREESAWHVVFVADSEELARECADRYAGEMEGFTLGGAEVRVKVWGCVLPSC</sequence>
<dbReference type="STRING" id="1328759.A0A5C2SEV3"/>
<protein>
    <submittedName>
        <fullName evidence="1">Uncharacterized protein</fullName>
    </submittedName>
</protein>
<organism evidence="1 2">
    <name type="scientific">Lentinus tigrinus ALCF2SS1-6</name>
    <dbReference type="NCBI Taxonomy" id="1328759"/>
    <lineage>
        <taxon>Eukaryota</taxon>
        <taxon>Fungi</taxon>
        <taxon>Dikarya</taxon>
        <taxon>Basidiomycota</taxon>
        <taxon>Agaricomycotina</taxon>
        <taxon>Agaricomycetes</taxon>
        <taxon>Polyporales</taxon>
        <taxon>Polyporaceae</taxon>
        <taxon>Lentinus</taxon>
    </lineage>
</organism>
<feature type="non-terminal residue" evidence="1">
    <location>
        <position position="1"/>
    </location>
</feature>